<evidence type="ECO:0000313" key="1">
    <source>
        <dbReference type="EMBL" id="APJ04091.1"/>
    </source>
</evidence>
<dbReference type="Proteomes" id="UP000184731">
    <property type="component" value="Chromosome"/>
</dbReference>
<evidence type="ECO:0000313" key="2">
    <source>
        <dbReference type="Proteomes" id="UP000184731"/>
    </source>
</evidence>
<protein>
    <submittedName>
        <fullName evidence="1">Uncharacterized protein</fullName>
    </submittedName>
</protein>
<dbReference type="KEGG" id="saqi:AXG55_09295"/>
<name>A0A1L4D1M3_9BACT</name>
<keyword evidence="2" id="KW-1185">Reference proteome</keyword>
<sequence length="64" mass="7566">MTEEEATYLLNNGTRDVINLKKSKLLDVKFGEKRYMICSKKITDFELNKINKAILKINNFKIRE</sequence>
<dbReference type="EMBL" id="CP017834">
    <property type="protein sequence ID" value="APJ04091.1"/>
    <property type="molecule type" value="Genomic_DNA"/>
</dbReference>
<reference evidence="1 2" key="1">
    <citation type="submission" date="2016-10" db="EMBL/GenBank/DDBJ databases">
        <title>Silvanigrella aquatica sp. nov., isolated from a freshwater lake located in the Black Forest, Germany, description of Silvanigrellaceae fam. nov., Silvanigrellales ord. nov., reclassification of the order Bdellovibrionales in the class Oligoflexia, reclassification of the families Bacteriovoracaceae and Halobacteriovoraceae in the new order Bacteriovoracales ord. nov., and reclassification of the family Pseudobacteriovoracaceae in the order Oligoflexiales.</title>
        <authorList>
            <person name="Hahn M.W."/>
            <person name="Schmidt J."/>
            <person name="Koll U."/>
            <person name="Rohde M."/>
            <person name="Verbag S."/>
            <person name="Pitt A."/>
            <person name="Nakai R."/>
            <person name="Naganuma T."/>
            <person name="Lang E."/>
        </authorList>
    </citation>
    <scope>NUCLEOTIDE SEQUENCE [LARGE SCALE GENOMIC DNA]</scope>
    <source>
        <strain evidence="1 2">MWH-Nonnen-W8red</strain>
    </source>
</reference>
<dbReference type="STRING" id="1915309.AXG55_09295"/>
<dbReference type="RefSeq" id="WP_148697841.1">
    <property type="nucleotide sequence ID" value="NZ_CP017834.1"/>
</dbReference>
<accession>A0A1L4D1M3</accession>
<organism evidence="1 2">
    <name type="scientific">Silvanigrella aquatica</name>
    <dbReference type="NCBI Taxonomy" id="1915309"/>
    <lineage>
        <taxon>Bacteria</taxon>
        <taxon>Pseudomonadati</taxon>
        <taxon>Bdellovibrionota</taxon>
        <taxon>Oligoflexia</taxon>
        <taxon>Silvanigrellales</taxon>
        <taxon>Silvanigrellaceae</taxon>
        <taxon>Silvanigrella</taxon>
    </lineage>
</organism>
<proteinExistence type="predicted"/>
<dbReference type="AlphaFoldDB" id="A0A1L4D1M3"/>
<gene>
    <name evidence="1" type="ORF">AXG55_09295</name>
</gene>